<dbReference type="GO" id="GO:0034599">
    <property type="term" value="P:cellular response to oxidative stress"/>
    <property type="evidence" value="ECO:0007669"/>
    <property type="project" value="InterPro"/>
</dbReference>
<dbReference type="GO" id="GO:0016491">
    <property type="term" value="F:oxidoreductase activity"/>
    <property type="evidence" value="ECO:0007669"/>
    <property type="project" value="UniProtKB-KW"/>
</dbReference>
<dbReference type="Gene3D" id="3.40.109.10">
    <property type="entry name" value="NADH Oxidase"/>
    <property type="match status" value="1"/>
</dbReference>
<dbReference type="AlphaFoldDB" id="A0A9P4KIB0"/>
<dbReference type="SUPFAM" id="SSF55469">
    <property type="entry name" value="FMN-dependent nitroreductase-like"/>
    <property type="match status" value="1"/>
</dbReference>
<protein>
    <submittedName>
        <fullName evidence="8">Nitroreductase</fullName>
    </submittedName>
</protein>
<proteinExistence type="inferred from homology"/>
<evidence type="ECO:0000259" key="7">
    <source>
        <dbReference type="Pfam" id="PF00881"/>
    </source>
</evidence>
<dbReference type="FunFam" id="3.40.109.10:FF:000001">
    <property type="entry name" value="Nitroreductase family"/>
    <property type="match status" value="1"/>
</dbReference>
<dbReference type="InterPro" id="IPR000415">
    <property type="entry name" value="Nitroreductase-like"/>
</dbReference>
<evidence type="ECO:0000256" key="2">
    <source>
        <dbReference type="ARBA" id="ARBA00004496"/>
    </source>
</evidence>
<dbReference type="Pfam" id="PF00881">
    <property type="entry name" value="Nitroreductase"/>
    <property type="match status" value="1"/>
</dbReference>
<evidence type="ECO:0000256" key="1">
    <source>
        <dbReference type="ARBA" id="ARBA00004123"/>
    </source>
</evidence>
<evidence type="ECO:0000256" key="5">
    <source>
        <dbReference type="ARBA" id="ARBA00023002"/>
    </source>
</evidence>
<keyword evidence="9" id="KW-1185">Reference proteome</keyword>
<dbReference type="Proteomes" id="UP000800093">
    <property type="component" value="Unassembled WGS sequence"/>
</dbReference>
<evidence type="ECO:0000256" key="3">
    <source>
        <dbReference type="ARBA" id="ARBA00007118"/>
    </source>
</evidence>
<evidence type="ECO:0000313" key="8">
    <source>
        <dbReference type="EMBL" id="KAF2266839.1"/>
    </source>
</evidence>
<comment type="subcellular location">
    <subcellularLocation>
        <location evidence="2">Cytoplasm</location>
    </subcellularLocation>
    <subcellularLocation>
        <location evidence="1">Nucleus</location>
    </subcellularLocation>
</comment>
<name>A0A9P4KIB0_9PLEO</name>
<accession>A0A9P4KIB0</accession>
<dbReference type="InterPro" id="IPR029479">
    <property type="entry name" value="Nitroreductase"/>
</dbReference>
<keyword evidence="4" id="KW-0963">Cytoplasm</keyword>
<dbReference type="EMBL" id="ML986595">
    <property type="protein sequence ID" value="KAF2266839.1"/>
    <property type="molecule type" value="Genomic_DNA"/>
</dbReference>
<reference evidence="9" key="1">
    <citation type="journal article" date="2020" name="Stud. Mycol.">
        <title>101 Dothideomycetes genomes: A test case for predicting lifestyles and emergence of pathogens.</title>
        <authorList>
            <person name="Haridas S."/>
            <person name="Albert R."/>
            <person name="Binder M."/>
            <person name="Bloem J."/>
            <person name="LaButti K."/>
            <person name="Salamov A."/>
            <person name="Andreopoulos B."/>
            <person name="Baker S."/>
            <person name="Barry K."/>
            <person name="Bills G."/>
            <person name="Bluhm B."/>
            <person name="Cannon C."/>
            <person name="Castanera R."/>
            <person name="Culley D."/>
            <person name="Daum C."/>
            <person name="Ezra D."/>
            <person name="Gonzalez J."/>
            <person name="Henrissat B."/>
            <person name="Kuo A."/>
            <person name="Liang C."/>
            <person name="Lipzen A."/>
            <person name="Lutzoni F."/>
            <person name="Magnuson J."/>
            <person name="Mondo S."/>
            <person name="Nolan M."/>
            <person name="Ohm R."/>
            <person name="Pangilinan J."/>
            <person name="Park H.-J."/>
            <person name="Ramirez L."/>
            <person name="Alfaro M."/>
            <person name="Sun H."/>
            <person name="Tritt A."/>
            <person name="Yoshinaga Y."/>
            <person name="Zwiers L.-H."/>
            <person name="Turgeon B."/>
            <person name="Goodwin S."/>
            <person name="Spatafora J."/>
            <person name="Crous P."/>
            <person name="Grigoriev I."/>
        </authorList>
    </citation>
    <scope>NUCLEOTIDE SEQUENCE [LARGE SCALE GENOMIC DNA]</scope>
    <source>
        <strain evidence="9">CBS 304.66</strain>
    </source>
</reference>
<keyword evidence="6" id="KW-0539">Nucleus</keyword>
<feature type="domain" description="Nitroreductase" evidence="7">
    <location>
        <begin position="11"/>
        <end position="179"/>
    </location>
</feature>
<dbReference type="InterPro" id="IPR033877">
    <property type="entry name" value="Frm2/Hbn1"/>
</dbReference>
<comment type="similarity">
    <text evidence="3">Belongs to the nitroreductase family.</text>
</comment>
<comment type="caution">
    <text evidence="8">The sequence shown here is derived from an EMBL/GenBank/DDBJ whole genome shotgun (WGS) entry which is preliminary data.</text>
</comment>
<evidence type="ECO:0000256" key="6">
    <source>
        <dbReference type="ARBA" id="ARBA00023242"/>
    </source>
</evidence>
<evidence type="ECO:0000313" key="9">
    <source>
        <dbReference type="Proteomes" id="UP000800093"/>
    </source>
</evidence>
<dbReference type="GO" id="GO:0005634">
    <property type="term" value="C:nucleus"/>
    <property type="evidence" value="ECO:0007669"/>
    <property type="project" value="UniProtKB-SubCell"/>
</dbReference>
<keyword evidence="5" id="KW-0560">Oxidoreductase</keyword>
<sequence length="202" mass="22671">MASTVPFLEAVASRRSIYTLSKESTIPNHRILEIVKHALKYAPSPFNVRSARCIVLFGDDHSKLWQNAYQVTEQATPQAIEILGLKIKGLEAAYGTAMWFDDEEAYNDLTPRFAALSKQYPEWEEHSSGMHQFIVWTALAAEGMGANLQHYQSSISPFVHQMYDVPVSWKLKAQLVFGKPTAPAGVEKPKMHLDDALKAYGM</sequence>
<dbReference type="PANTHER" id="PTHR43035">
    <property type="entry name" value="FATTY ACID REPRESSION MUTANT PROTEIN 2-RELATED"/>
    <property type="match status" value="1"/>
</dbReference>
<dbReference type="PANTHER" id="PTHR43035:SF1">
    <property type="entry name" value="FATTY ACID REPRESSION MUTANT PROTEIN 2-RELATED"/>
    <property type="match status" value="1"/>
</dbReference>
<evidence type="ECO:0000256" key="4">
    <source>
        <dbReference type="ARBA" id="ARBA00022490"/>
    </source>
</evidence>
<gene>
    <name evidence="8" type="ORF">CC78DRAFT_614653</name>
</gene>
<dbReference type="GO" id="GO:0005737">
    <property type="term" value="C:cytoplasm"/>
    <property type="evidence" value="ECO:0007669"/>
    <property type="project" value="UniProtKB-SubCell"/>
</dbReference>
<dbReference type="OrthoDB" id="2138173at2759"/>
<organism evidence="8 9">
    <name type="scientific">Lojkania enalia</name>
    <dbReference type="NCBI Taxonomy" id="147567"/>
    <lineage>
        <taxon>Eukaryota</taxon>
        <taxon>Fungi</taxon>
        <taxon>Dikarya</taxon>
        <taxon>Ascomycota</taxon>
        <taxon>Pezizomycotina</taxon>
        <taxon>Dothideomycetes</taxon>
        <taxon>Pleosporomycetidae</taxon>
        <taxon>Pleosporales</taxon>
        <taxon>Pleosporales incertae sedis</taxon>
        <taxon>Lojkania</taxon>
    </lineage>
</organism>